<dbReference type="STRING" id="1246637.MTBBW1_2620018"/>
<name>A0A1W1HEY3_9BACT</name>
<dbReference type="Proteomes" id="UP000191931">
    <property type="component" value="Unassembled WGS sequence"/>
</dbReference>
<dbReference type="EMBL" id="FWEV01000182">
    <property type="protein sequence ID" value="SLM31054.1"/>
    <property type="molecule type" value="Genomic_DNA"/>
</dbReference>
<comment type="similarity">
    <text evidence="1">Belongs to the phD/YefM antitoxin family.</text>
</comment>
<keyword evidence="4" id="KW-1185">Reference proteome</keyword>
<reference evidence="3 4" key="1">
    <citation type="submission" date="2017-03" db="EMBL/GenBank/DDBJ databases">
        <authorList>
            <person name="Afonso C.L."/>
            <person name="Miller P.J."/>
            <person name="Scott M.A."/>
            <person name="Spackman E."/>
            <person name="Goraichik I."/>
            <person name="Dimitrov K.M."/>
            <person name="Suarez D.L."/>
            <person name="Swayne D.E."/>
        </authorList>
    </citation>
    <scope>NUCLEOTIDE SEQUENCE [LARGE SCALE GENOMIC DNA]</scope>
    <source>
        <strain evidence="3">PRJEB14757</strain>
    </source>
</reference>
<dbReference type="RefSeq" id="WP_080809818.1">
    <property type="nucleotide sequence ID" value="NZ_LT828572.1"/>
</dbReference>
<proteinExistence type="inferred from homology"/>
<accession>A0A1W1HEY3</accession>
<protein>
    <recommendedName>
        <fullName evidence="2">DUF2281 domain-containing protein</fullName>
    </recommendedName>
</protein>
<evidence type="ECO:0000256" key="1">
    <source>
        <dbReference type="ARBA" id="ARBA00009981"/>
    </source>
</evidence>
<sequence length="75" mass="8598">MLNIDIKKAETCFPSLLQQTIEGNEIVITKNGQPIVKLVDVRKKPKRKRQFGSAKGLIKMADDFDETPEVFQDYM</sequence>
<feature type="domain" description="DUF2281" evidence="2">
    <location>
        <begin position="43"/>
        <end position="74"/>
    </location>
</feature>
<dbReference type="InterPro" id="IPR018739">
    <property type="entry name" value="DUF2281"/>
</dbReference>
<dbReference type="AlphaFoldDB" id="A0A1W1HEY3"/>
<evidence type="ECO:0000259" key="2">
    <source>
        <dbReference type="Pfam" id="PF10047"/>
    </source>
</evidence>
<dbReference type="InterPro" id="IPR036165">
    <property type="entry name" value="YefM-like_sf"/>
</dbReference>
<dbReference type="NCBIfam" id="TIGR01552">
    <property type="entry name" value="phd_fam"/>
    <property type="match status" value="1"/>
</dbReference>
<dbReference type="SUPFAM" id="SSF143120">
    <property type="entry name" value="YefM-like"/>
    <property type="match status" value="1"/>
</dbReference>
<gene>
    <name evidence="3" type="ORF">MTBBW1_2620018</name>
</gene>
<evidence type="ECO:0000313" key="3">
    <source>
        <dbReference type="EMBL" id="SLM31054.1"/>
    </source>
</evidence>
<dbReference type="OrthoDB" id="9800503at2"/>
<evidence type="ECO:0000313" key="4">
    <source>
        <dbReference type="Proteomes" id="UP000191931"/>
    </source>
</evidence>
<dbReference type="Pfam" id="PF10047">
    <property type="entry name" value="DUF2281"/>
    <property type="match status" value="1"/>
</dbReference>
<organism evidence="3 4">
    <name type="scientific">Desulfamplus magnetovallimortis</name>
    <dbReference type="NCBI Taxonomy" id="1246637"/>
    <lineage>
        <taxon>Bacteria</taxon>
        <taxon>Pseudomonadati</taxon>
        <taxon>Thermodesulfobacteriota</taxon>
        <taxon>Desulfobacteria</taxon>
        <taxon>Desulfobacterales</taxon>
        <taxon>Desulfobacteraceae</taxon>
        <taxon>Desulfamplus</taxon>
    </lineage>
</organism>